<sequence>MDVNKNIGVIEFYQDSTILITGATGFTGQVLLEKILRSLKPRKIYVLVREKRGVKARKEVKQLFSNVLFEQVRQDNLLCRVIPVDVDFDQEHLSLDEALRENLANEVDVLFNLLASVNFNEPLASAFQTNVEYSRNLLQLASTFHHLKAVIHVSTFYSNCDRTTIEELIYPDTSFGGYENVRAILNQLKPTERDVFSPFILGKQPNTYTYSKKCAESMINDNFSQLPVGIFRPPIVSSTFREPFPDWYYKYNGPCGILMALYFGLLNVLPFEFDKRTFVAPVDYCINAMLCCAVDVYKKHCQQSTDCIGKVQVYNFTDGTRNCSWEEAYRWYLEGMTPLRTYLRARFLTLTSNNKILCEIGFYWMRVRAHFIDFIAWALGKKSPTAATATTERIITQVKLLRPFCVQEWGMGNSNMMKVVEGLSVRDKLRFPCDLRNVDLEAHLRRFIPGVLKYVVNAKSVA</sequence>
<dbReference type="PANTHER" id="PTHR11011:SF81">
    <property type="entry name" value="FATTY ACYL-COA REDUCTASE"/>
    <property type="match status" value="1"/>
</dbReference>
<evidence type="ECO:0000313" key="7">
    <source>
        <dbReference type="EnsemblMetazoa" id="AALFPA23_015908.P23164"/>
    </source>
</evidence>
<dbReference type="CDD" id="cd09071">
    <property type="entry name" value="FAR_C"/>
    <property type="match status" value="1"/>
</dbReference>
<dbReference type="GeneID" id="109432282"/>
<dbReference type="RefSeq" id="XP_062711544.1">
    <property type="nucleotide sequence ID" value="XM_062855560.1"/>
</dbReference>
<keyword evidence="3 4" id="KW-0443">Lipid metabolism</keyword>
<evidence type="ECO:0000256" key="4">
    <source>
        <dbReference type="RuleBase" id="RU363097"/>
    </source>
</evidence>
<feature type="domain" description="Thioester reductase (TE)" evidence="6">
    <location>
        <begin position="20"/>
        <end position="289"/>
    </location>
</feature>
<dbReference type="Pfam" id="PF07993">
    <property type="entry name" value="NAD_binding_4"/>
    <property type="match status" value="1"/>
</dbReference>
<dbReference type="Pfam" id="PF03015">
    <property type="entry name" value="Sterile"/>
    <property type="match status" value="1"/>
</dbReference>
<comment type="function">
    <text evidence="4">Catalyzes the reduction of fatty acyl-CoA to fatty alcohols.</text>
</comment>
<feature type="domain" description="Fatty acyl-CoA reductase C-terminal" evidence="5">
    <location>
        <begin position="367"/>
        <end position="457"/>
    </location>
</feature>
<organism evidence="7 8">
    <name type="scientific">Aedes albopictus</name>
    <name type="common">Asian tiger mosquito</name>
    <name type="synonym">Stegomyia albopicta</name>
    <dbReference type="NCBI Taxonomy" id="7160"/>
    <lineage>
        <taxon>Eukaryota</taxon>
        <taxon>Metazoa</taxon>
        <taxon>Ecdysozoa</taxon>
        <taxon>Arthropoda</taxon>
        <taxon>Hexapoda</taxon>
        <taxon>Insecta</taxon>
        <taxon>Pterygota</taxon>
        <taxon>Neoptera</taxon>
        <taxon>Endopterygota</taxon>
        <taxon>Diptera</taxon>
        <taxon>Nematocera</taxon>
        <taxon>Culicoidea</taxon>
        <taxon>Culicidae</taxon>
        <taxon>Culicinae</taxon>
        <taxon>Aedini</taxon>
        <taxon>Aedes</taxon>
        <taxon>Stegomyia</taxon>
    </lineage>
</organism>
<dbReference type="SUPFAM" id="SSF51735">
    <property type="entry name" value="NAD(P)-binding Rossmann-fold domains"/>
    <property type="match status" value="1"/>
</dbReference>
<name>A0ABM1Z7W7_AEDAL</name>
<dbReference type="EC" id="1.2.1.84" evidence="4"/>
<keyword evidence="2 4" id="KW-0444">Lipid biosynthesis</keyword>
<dbReference type="InterPro" id="IPR013120">
    <property type="entry name" value="FAR_NAD-bd"/>
</dbReference>
<keyword evidence="4" id="KW-0521">NADP</keyword>
<dbReference type="Gene3D" id="3.40.50.720">
    <property type="entry name" value="NAD(P)-binding Rossmann-like Domain"/>
    <property type="match status" value="1"/>
</dbReference>
<accession>A0ABM1Z7W7</accession>
<proteinExistence type="inferred from homology"/>
<keyword evidence="8" id="KW-1185">Reference proteome</keyword>
<dbReference type="InterPro" id="IPR026055">
    <property type="entry name" value="FAR"/>
</dbReference>
<reference evidence="7" key="2">
    <citation type="submission" date="2025-05" db="UniProtKB">
        <authorList>
            <consortium name="EnsemblMetazoa"/>
        </authorList>
    </citation>
    <scope>IDENTIFICATION</scope>
    <source>
        <strain evidence="7">Foshan</strain>
    </source>
</reference>
<dbReference type="PANTHER" id="PTHR11011">
    <property type="entry name" value="MALE STERILITY PROTEIN 2-RELATED"/>
    <property type="match status" value="1"/>
</dbReference>
<evidence type="ECO:0000259" key="6">
    <source>
        <dbReference type="Pfam" id="PF07993"/>
    </source>
</evidence>
<evidence type="ECO:0000259" key="5">
    <source>
        <dbReference type="Pfam" id="PF03015"/>
    </source>
</evidence>
<evidence type="ECO:0000256" key="1">
    <source>
        <dbReference type="ARBA" id="ARBA00005928"/>
    </source>
</evidence>
<evidence type="ECO:0000313" key="8">
    <source>
        <dbReference type="Proteomes" id="UP000069940"/>
    </source>
</evidence>
<evidence type="ECO:0000256" key="2">
    <source>
        <dbReference type="ARBA" id="ARBA00022516"/>
    </source>
</evidence>
<comment type="similarity">
    <text evidence="1 4">Belongs to the fatty acyl-CoA reductase family.</text>
</comment>
<evidence type="ECO:0000256" key="3">
    <source>
        <dbReference type="ARBA" id="ARBA00023098"/>
    </source>
</evidence>
<comment type="catalytic activity">
    <reaction evidence="4">
        <text>a long-chain fatty acyl-CoA + 2 NADPH + 2 H(+) = a long-chain primary fatty alcohol + 2 NADP(+) + CoA</text>
        <dbReference type="Rhea" id="RHEA:52716"/>
        <dbReference type="ChEBI" id="CHEBI:15378"/>
        <dbReference type="ChEBI" id="CHEBI:57287"/>
        <dbReference type="ChEBI" id="CHEBI:57783"/>
        <dbReference type="ChEBI" id="CHEBI:58349"/>
        <dbReference type="ChEBI" id="CHEBI:77396"/>
        <dbReference type="ChEBI" id="CHEBI:83139"/>
        <dbReference type="EC" id="1.2.1.84"/>
    </reaction>
</comment>
<dbReference type="EnsemblMetazoa" id="AALFPA23_015908.R23164">
    <property type="protein sequence ID" value="AALFPA23_015908.P23164"/>
    <property type="gene ID" value="AALFPA23_015908"/>
</dbReference>
<keyword evidence="4" id="KW-0560">Oxidoreductase</keyword>
<dbReference type="InterPro" id="IPR036291">
    <property type="entry name" value="NAD(P)-bd_dom_sf"/>
</dbReference>
<dbReference type="InterPro" id="IPR033640">
    <property type="entry name" value="FAR_C"/>
</dbReference>
<dbReference type="CDD" id="cd05236">
    <property type="entry name" value="FAR-N_SDR_e"/>
    <property type="match status" value="1"/>
</dbReference>
<protein>
    <recommendedName>
        <fullName evidence="4">Fatty acyl-CoA reductase</fullName>
        <ecNumber evidence="4">1.2.1.84</ecNumber>
    </recommendedName>
</protein>
<reference evidence="8" key="1">
    <citation type="journal article" date="2015" name="Proc. Natl. Acad. Sci. U.S.A.">
        <title>Genome sequence of the Asian Tiger mosquito, Aedes albopictus, reveals insights into its biology, genetics, and evolution.</title>
        <authorList>
            <person name="Chen X.G."/>
            <person name="Jiang X."/>
            <person name="Gu J."/>
            <person name="Xu M."/>
            <person name="Wu Y."/>
            <person name="Deng Y."/>
            <person name="Zhang C."/>
            <person name="Bonizzoni M."/>
            <person name="Dermauw W."/>
            <person name="Vontas J."/>
            <person name="Armbruster P."/>
            <person name="Huang X."/>
            <person name="Yang Y."/>
            <person name="Zhang H."/>
            <person name="He W."/>
            <person name="Peng H."/>
            <person name="Liu Y."/>
            <person name="Wu K."/>
            <person name="Chen J."/>
            <person name="Lirakis M."/>
            <person name="Topalis P."/>
            <person name="Van Leeuwen T."/>
            <person name="Hall A.B."/>
            <person name="Jiang X."/>
            <person name="Thorpe C."/>
            <person name="Mueller R.L."/>
            <person name="Sun C."/>
            <person name="Waterhouse R.M."/>
            <person name="Yan G."/>
            <person name="Tu Z.J."/>
            <person name="Fang X."/>
            <person name="James A.A."/>
        </authorList>
    </citation>
    <scope>NUCLEOTIDE SEQUENCE [LARGE SCALE GENOMIC DNA]</scope>
    <source>
        <strain evidence="8">Foshan</strain>
    </source>
</reference>
<dbReference type="Proteomes" id="UP000069940">
    <property type="component" value="Unassembled WGS sequence"/>
</dbReference>